<dbReference type="InterPro" id="IPR028082">
    <property type="entry name" value="Peripla_BP_I"/>
</dbReference>
<dbReference type="SUPFAM" id="SSF53822">
    <property type="entry name" value="Periplasmic binding protein-like I"/>
    <property type="match status" value="1"/>
</dbReference>
<dbReference type="InterPro" id="IPR047776">
    <property type="entry name" value="ABC_SBP_TrpX-like"/>
</dbReference>
<evidence type="ECO:0000313" key="1">
    <source>
        <dbReference type="EMBL" id="MDL4936660.1"/>
    </source>
</evidence>
<sequence>MKNKGLIAAVIVIFGFLLAAFGYQMGAKQTGESAEQPTDQTAKKEHKTVGILQFVSHEALDEITRGVKEGLKQSGYTEGDNLTIEFQNGQADQSKLATMSQQLLNKGADVLVGIATPAAQALANTTKDVPIVLGAVTDPVGANLVADMDKPGGNITGVSDKTPVATQFELAQELMPEAKSVGILYSSTEDNSKYQAAEAEAAAEKYGLTSKKYAVPSSNEIAQTVQVMAETVDFIFIPLDNTIANAMQTVVGEANKTKTPIITSAETMVQQGGLATVGQNQFSLGVQSGKMAAAILKGESDPATTPIYTFKDGDTVINEKQAEFLGITIPEALKEKARLISDEATETTSSTD</sequence>
<evidence type="ECO:0000313" key="3">
    <source>
        <dbReference type="Proteomes" id="UP000516696"/>
    </source>
</evidence>
<dbReference type="RefSeq" id="WP_103300874.1">
    <property type="nucleotide sequence ID" value="NZ_CAJSYR010000005.1"/>
</dbReference>
<dbReference type="AlphaFoldDB" id="A0A2K3QTY9"/>
<reference evidence="1 4" key="2">
    <citation type="submission" date="2023-06" db="EMBL/GenBank/DDBJ databases">
        <title>Acute promotion of culturable opportunistic pathogens and persistent increase of antibiotic resistance following antibiotic exposure in mouse gut microbiota.</title>
        <authorList>
            <person name="Li L."/>
            <person name="Wang B."/>
            <person name="Sun Y."/>
            <person name="Wang M."/>
            <person name="Xu H."/>
        </authorList>
    </citation>
    <scope>NUCLEOTIDE SEQUENCE [LARGE SCALE GENOMIC DNA]</scope>
    <source>
        <strain evidence="1 4">CRI2_2</strain>
    </source>
</reference>
<dbReference type="Gene3D" id="3.40.50.2300">
    <property type="match status" value="2"/>
</dbReference>
<dbReference type="PANTHER" id="PTHR35271:SF1">
    <property type="entry name" value="ABC TRANSPORTER, SUBSTRATE-BINDING LIPOPROTEIN"/>
    <property type="match status" value="1"/>
</dbReference>
<name>A0A2K3QTY9_ENTGA</name>
<evidence type="ECO:0000313" key="2">
    <source>
        <dbReference type="EMBL" id="QOG27508.1"/>
    </source>
</evidence>
<dbReference type="EMBL" id="JASUBT010000009">
    <property type="protein sequence ID" value="MDL4936660.1"/>
    <property type="molecule type" value="Genomic_DNA"/>
</dbReference>
<dbReference type="NCBIfam" id="NF041285">
    <property type="entry name" value="ABC_SBP_TrpX"/>
    <property type="match status" value="1"/>
</dbReference>
<dbReference type="Proteomes" id="UP001241571">
    <property type="component" value="Unassembled WGS sequence"/>
</dbReference>
<dbReference type="Pfam" id="PF04392">
    <property type="entry name" value="ABC_sub_bind"/>
    <property type="match status" value="1"/>
</dbReference>
<dbReference type="PANTHER" id="PTHR35271">
    <property type="entry name" value="ABC TRANSPORTER, SUBSTRATE-BINDING LIPOPROTEIN-RELATED"/>
    <property type="match status" value="1"/>
</dbReference>
<reference evidence="2 3" key="1">
    <citation type="submission" date="2020-03" db="EMBL/GenBank/DDBJ databases">
        <title>Characterization of ganglioside-mimicking enterococci.</title>
        <authorList>
            <person name="Patry R.T."/>
            <person name="Nothaft H."/>
            <person name="Bridger R."/>
            <person name="Shajahan A."/>
            <person name="Huynh S."/>
            <person name="Sanchez S."/>
            <person name="Azadi P."/>
            <person name="Cooper K."/>
            <person name="Miller W.G."/>
            <person name="Parker C.T."/>
            <person name="Wells L."/>
            <person name="Szymanski C.M."/>
        </authorList>
    </citation>
    <scope>NUCLEOTIDE SEQUENCE [LARGE SCALE GENOMIC DNA]</scope>
    <source>
        <strain evidence="2 3">EGM181</strain>
    </source>
</reference>
<dbReference type="EMBL" id="CP050485">
    <property type="protein sequence ID" value="QOG27508.1"/>
    <property type="molecule type" value="Genomic_DNA"/>
</dbReference>
<accession>A0A2K3QTY9</accession>
<dbReference type="Proteomes" id="UP000516696">
    <property type="component" value="Chromosome"/>
</dbReference>
<gene>
    <name evidence="1" type="primary">trpX</name>
    <name evidence="2" type="ORF">EGM181_09720</name>
    <name evidence="1" type="ORF">QRX88_13105</name>
</gene>
<dbReference type="CDD" id="cd06325">
    <property type="entry name" value="PBP1_ABC_unchar_transporter"/>
    <property type="match status" value="1"/>
</dbReference>
<proteinExistence type="predicted"/>
<dbReference type="InterPro" id="IPR007487">
    <property type="entry name" value="ABC_transpt-TYRBP-like"/>
</dbReference>
<protein>
    <submittedName>
        <fullName evidence="1 2">ABC transporter substrate-binding protein</fullName>
    </submittedName>
</protein>
<organism evidence="1 4">
    <name type="scientific">Enterococcus gallinarum</name>
    <dbReference type="NCBI Taxonomy" id="1353"/>
    <lineage>
        <taxon>Bacteria</taxon>
        <taxon>Bacillati</taxon>
        <taxon>Bacillota</taxon>
        <taxon>Bacilli</taxon>
        <taxon>Lactobacillales</taxon>
        <taxon>Enterococcaceae</taxon>
        <taxon>Enterococcus</taxon>
    </lineage>
</organism>
<evidence type="ECO:0000313" key="4">
    <source>
        <dbReference type="Proteomes" id="UP001241571"/>
    </source>
</evidence>